<dbReference type="InterPro" id="IPR011042">
    <property type="entry name" value="6-blade_b-propeller_TolB-like"/>
</dbReference>
<evidence type="ECO:0000313" key="3">
    <source>
        <dbReference type="Proteomes" id="UP000177691"/>
    </source>
</evidence>
<keyword evidence="1" id="KW-0472">Membrane</keyword>
<keyword evidence="1" id="KW-1133">Transmembrane helix</keyword>
<dbReference type="PROSITE" id="PS51257">
    <property type="entry name" value="PROKAR_LIPOPROTEIN"/>
    <property type="match status" value="1"/>
</dbReference>
<evidence type="ECO:0000313" key="2">
    <source>
        <dbReference type="EMBL" id="OGF18443.1"/>
    </source>
</evidence>
<dbReference type="EMBL" id="MFFU01000045">
    <property type="protein sequence ID" value="OGF18443.1"/>
    <property type="molecule type" value="Genomic_DNA"/>
</dbReference>
<feature type="transmembrane region" description="Helical" evidence="1">
    <location>
        <begin position="7"/>
        <end position="29"/>
    </location>
</feature>
<accession>A0A1F5RW23</accession>
<protein>
    <recommendedName>
        <fullName evidence="4">Dipeptidylpeptidase IV N-terminal domain-containing protein</fullName>
    </recommendedName>
</protein>
<evidence type="ECO:0000256" key="1">
    <source>
        <dbReference type="SAM" id="Phobius"/>
    </source>
</evidence>
<dbReference type="Gene3D" id="2.120.10.30">
    <property type="entry name" value="TolB, C-terminal domain"/>
    <property type="match status" value="1"/>
</dbReference>
<dbReference type="AlphaFoldDB" id="A0A1F5RW23"/>
<evidence type="ECO:0008006" key="4">
    <source>
        <dbReference type="Google" id="ProtNLM"/>
    </source>
</evidence>
<comment type="caution">
    <text evidence="2">The sequence shown here is derived from an EMBL/GenBank/DDBJ whole genome shotgun (WGS) entry which is preliminary data.</text>
</comment>
<sequence>MVINYKKIILIVGFLLGCLFIGYLIYALFFKSTLPAVTTETPPAASSLAQLPSAKVGASGAVGADAGTGKLPSGEKAAPSETPQSLGQEAAVVAQGGLTQTTLLSSVSSFASTLSDNGADIYFYSRNDGQFYRLNGAGQATALSDKKFFNVARVSWAANKQKVVMEYPDGANILYNFQTGQQLTLPKHWQDFDFSPQSTQIVAKSIGLNPENNWLITANEDGSQARAIENLGANYPAAYSSWSPNNLSVALFTESIDFNRQRLYFIGQNDENFKSTTIEGRGPEFKWTPSGSRLLYSVYSDATNLNPSLWVVDAQGENIGANRQSLGIQTWADKCAFSNETVAYCAVPVNLPEGAGLFPELAQNTADSIYKIDLTTGSYSLAAVPDGAYDIQTIIVSADERQLYFTDGSTGNIHKMRLK</sequence>
<gene>
    <name evidence="2" type="ORF">A3D54_00490</name>
</gene>
<reference evidence="2 3" key="1">
    <citation type="journal article" date="2016" name="Nat. Commun.">
        <title>Thousands of microbial genomes shed light on interconnected biogeochemical processes in an aquifer system.</title>
        <authorList>
            <person name="Anantharaman K."/>
            <person name="Brown C.T."/>
            <person name="Hug L.A."/>
            <person name="Sharon I."/>
            <person name="Castelle C.J."/>
            <person name="Probst A.J."/>
            <person name="Thomas B.C."/>
            <person name="Singh A."/>
            <person name="Wilkins M.J."/>
            <person name="Karaoz U."/>
            <person name="Brodie E.L."/>
            <person name="Williams K.H."/>
            <person name="Hubbard S.S."/>
            <person name="Banfield J.F."/>
        </authorList>
    </citation>
    <scope>NUCLEOTIDE SEQUENCE [LARGE SCALE GENOMIC DNA]</scope>
</reference>
<organism evidence="2 3">
    <name type="scientific">Candidatus Falkowbacteria bacterium RIFCSPHIGHO2_02_FULL_45_15</name>
    <dbReference type="NCBI Taxonomy" id="1797987"/>
    <lineage>
        <taxon>Bacteria</taxon>
        <taxon>Candidatus Falkowiibacteriota</taxon>
    </lineage>
</organism>
<keyword evidence="1" id="KW-0812">Transmembrane</keyword>
<name>A0A1F5RW23_9BACT</name>
<dbReference type="Proteomes" id="UP000177691">
    <property type="component" value="Unassembled WGS sequence"/>
</dbReference>
<proteinExistence type="predicted"/>
<dbReference type="SUPFAM" id="SSF82171">
    <property type="entry name" value="DPP6 N-terminal domain-like"/>
    <property type="match status" value="1"/>
</dbReference>